<dbReference type="GO" id="GO:0003677">
    <property type="term" value="F:DNA binding"/>
    <property type="evidence" value="ECO:0007669"/>
    <property type="project" value="UniProtKB-KW"/>
</dbReference>
<comment type="similarity">
    <text evidence="1 7">Belongs to the DNA polymerase type-B family.</text>
</comment>
<dbReference type="InterPro" id="IPR023211">
    <property type="entry name" value="DNA_pol_palm_dom_sf"/>
</dbReference>
<dbReference type="InterPro" id="IPR006172">
    <property type="entry name" value="DNA-dir_DNA_pol_B"/>
</dbReference>
<feature type="domain" description="DNA-directed DNA polymerase family B exonuclease" evidence="9">
    <location>
        <begin position="148"/>
        <end position="312"/>
    </location>
</feature>
<dbReference type="NCBIfam" id="NF004421">
    <property type="entry name" value="PRK05762.1-2"/>
    <property type="match status" value="1"/>
</dbReference>
<dbReference type="EC" id="2.7.7.7" evidence="7"/>
<dbReference type="InterPro" id="IPR043502">
    <property type="entry name" value="DNA/RNA_pol_sf"/>
</dbReference>
<dbReference type="InterPro" id="IPR006134">
    <property type="entry name" value="DNA-dir_DNA_pol_B_multi_dom"/>
</dbReference>
<dbReference type="InterPro" id="IPR017964">
    <property type="entry name" value="DNA-dir_DNA_pol_B_CS"/>
</dbReference>
<dbReference type="PANTHER" id="PTHR10322">
    <property type="entry name" value="DNA POLYMERASE CATALYTIC SUBUNIT"/>
    <property type="match status" value="1"/>
</dbReference>
<gene>
    <name evidence="10" type="ORF">C2869_21260</name>
</gene>
<dbReference type="Pfam" id="PF03104">
    <property type="entry name" value="DNA_pol_B_exo1"/>
    <property type="match status" value="1"/>
</dbReference>
<sequence>MQQGFLLSRHSQDIDTQQGVCSQIELWLATTQGPVKLQIMGEKPLFFIQQIDAAQAKPLLAKQGIEFEYKSLGLKSFEQQPIGAFYFPTISAHYKAQRVLKKHNIVLFEDDIRLENRYLIERFIQGSLSYIGDSQLSLGHQVIRQAKVKPSEFKPQLSTLSLDIECSMQGELYSIALQGLGVRRVLMIGDAEQWGDSQEFAIKAQGAQPRLDICWVADEKALLLALELHITQLDPDVIIGWNVVNFDFRLLVKRMALYGLTLKLGRGHSAMTWRDNKSAPSQGFVTLPGRVVVDGIDALKTATYQFDSFSLEFVAQALLGRGKKIEDVSNRGEHITHDFLHNKLKLAEYNLEDCQLVSDIFEHTQILDFLILRSQLTGLELDRIGGSVAAFTNVYLPKLHRAGYIAPNLPKGGGLASPGGYVMNSLPGLYKNVLVLDFKSLYPSIIRTFKIDPMGLIEGLLTPEQAIEGFKGGYFSRDKHFLPDIISELWRQRDQAKRDKDAPRSQAIKILMNSFYGVLGSGGCRFYDTRLASSITMRGHQIMQQTAKWIEAQGYKVIYGDTDSTFVWLEGDISPSQAADIGNSLADMINQNWQQTLRDDFALDCYLELEFETHFQRFLMPTIRGSEAGSKKRYAGTVNKNGKIQTVFKGLETVRSDWTELAKEFQTTLYEKVFNDEDVQDYVQKVVTQTLNGERDQQLVYRKRLRQKLSDYVKNVPPHVKAARIADDENTKRHLPLQYDKKAWVKYVLTTQGAQPINYQTANFDYQHYIDKQLKPIADGILPFVGQSFERIIDRQLSLF</sequence>
<evidence type="ECO:0000313" key="10">
    <source>
        <dbReference type="EMBL" id="AWB68770.1"/>
    </source>
</evidence>
<dbReference type="InterPro" id="IPR042087">
    <property type="entry name" value="DNA_pol_B_thumb"/>
</dbReference>
<dbReference type="SMART" id="SM00486">
    <property type="entry name" value="POLBc"/>
    <property type="match status" value="1"/>
</dbReference>
<dbReference type="GO" id="GO:0000166">
    <property type="term" value="F:nucleotide binding"/>
    <property type="evidence" value="ECO:0007669"/>
    <property type="project" value="InterPro"/>
</dbReference>
<dbReference type="SUPFAM" id="SSF53098">
    <property type="entry name" value="Ribonuclease H-like"/>
    <property type="match status" value="1"/>
</dbReference>
<keyword evidence="7" id="KW-0235">DNA replication</keyword>
<dbReference type="Gene3D" id="6.10.140.1130">
    <property type="match status" value="1"/>
</dbReference>
<dbReference type="CDD" id="cd05784">
    <property type="entry name" value="DNA_polB_II_exo"/>
    <property type="match status" value="1"/>
</dbReference>
<name>A0A2S0VXC8_9ALTE</name>
<dbReference type="Gene3D" id="3.30.420.10">
    <property type="entry name" value="Ribonuclease H-like superfamily/Ribonuclease H"/>
    <property type="match status" value="1"/>
</dbReference>
<evidence type="ECO:0000256" key="7">
    <source>
        <dbReference type="RuleBase" id="RU000442"/>
    </source>
</evidence>
<accession>A0A2S0VXC8</accession>
<dbReference type="GO" id="GO:0009432">
    <property type="term" value="P:SOS response"/>
    <property type="evidence" value="ECO:0007669"/>
    <property type="project" value="TreeGrafter"/>
</dbReference>
<dbReference type="InterPro" id="IPR036397">
    <property type="entry name" value="RNaseH_sf"/>
</dbReference>
<dbReference type="RefSeq" id="WP_108604822.1">
    <property type="nucleotide sequence ID" value="NZ_CP026604.1"/>
</dbReference>
<keyword evidence="11" id="KW-1185">Reference proteome</keyword>
<evidence type="ECO:0000259" key="9">
    <source>
        <dbReference type="Pfam" id="PF03104"/>
    </source>
</evidence>
<proteinExistence type="inferred from homology"/>
<comment type="catalytic activity">
    <reaction evidence="6 7">
        <text>DNA(n) + a 2'-deoxyribonucleoside 5'-triphosphate = DNA(n+1) + diphosphate</text>
        <dbReference type="Rhea" id="RHEA:22508"/>
        <dbReference type="Rhea" id="RHEA-COMP:17339"/>
        <dbReference type="Rhea" id="RHEA-COMP:17340"/>
        <dbReference type="ChEBI" id="CHEBI:33019"/>
        <dbReference type="ChEBI" id="CHEBI:61560"/>
        <dbReference type="ChEBI" id="CHEBI:173112"/>
        <dbReference type="EC" id="2.7.7.7"/>
    </reaction>
</comment>
<reference evidence="10 11" key="1">
    <citation type="submission" date="2018-01" db="EMBL/GenBank/DDBJ databases">
        <title>Genome sequence of a Cantenovulum-like bacteria.</title>
        <authorList>
            <person name="Tan W.R."/>
            <person name="Lau N.-S."/>
            <person name="Go F."/>
            <person name="Amirul A.-A.A."/>
        </authorList>
    </citation>
    <scope>NUCLEOTIDE SEQUENCE [LARGE SCALE GENOMIC DNA]</scope>
    <source>
        <strain evidence="10 11">CCB-QB4</strain>
    </source>
</reference>
<evidence type="ECO:0000256" key="3">
    <source>
        <dbReference type="ARBA" id="ARBA00022695"/>
    </source>
</evidence>
<dbReference type="PROSITE" id="PS00116">
    <property type="entry name" value="DNA_POLYMERASE_B"/>
    <property type="match status" value="1"/>
</dbReference>
<keyword evidence="3 7" id="KW-0548">Nucleotidyltransferase</keyword>
<evidence type="ECO:0000256" key="5">
    <source>
        <dbReference type="ARBA" id="ARBA00023125"/>
    </source>
</evidence>
<evidence type="ECO:0000256" key="1">
    <source>
        <dbReference type="ARBA" id="ARBA00005755"/>
    </source>
</evidence>
<dbReference type="GO" id="GO:0003887">
    <property type="term" value="F:DNA-directed DNA polymerase activity"/>
    <property type="evidence" value="ECO:0007669"/>
    <property type="project" value="UniProtKB-KW"/>
</dbReference>
<dbReference type="Proteomes" id="UP000244441">
    <property type="component" value="Chromosome"/>
</dbReference>
<keyword evidence="2 7" id="KW-0808">Transferase</keyword>
<keyword evidence="5 7" id="KW-0238">DNA-binding</keyword>
<evidence type="ECO:0000256" key="6">
    <source>
        <dbReference type="ARBA" id="ARBA00049244"/>
    </source>
</evidence>
<dbReference type="Pfam" id="PF00136">
    <property type="entry name" value="DNA_pol_B"/>
    <property type="match status" value="1"/>
</dbReference>
<dbReference type="AlphaFoldDB" id="A0A2S0VXC8"/>
<feature type="domain" description="DNA-directed DNA polymerase family B multifunctional" evidence="8">
    <location>
        <begin position="395"/>
        <end position="773"/>
    </location>
</feature>
<organism evidence="10 11">
    <name type="scientific">Saccharobesus litoralis</name>
    <dbReference type="NCBI Taxonomy" id="2172099"/>
    <lineage>
        <taxon>Bacteria</taxon>
        <taxon>Pseudomonadati</taxon>
        <taxon>Pseudomonadota</taxon>
        <taxon>Gammaproteobacteria</taxon>
        <taxon>Alteromonadales</taxon>
        <taxon>Alteromonadaceae</taxon>
        <taxon>Saccharobesus</taxon>
    </lineage>
</organism>
<dbReference type="GO" id="GO:0045004">
    <property type="term" value="P:DNA replication proofreading"/>
    <property type="evidence" value="ECO:0007669"/>
    <property type="project" value="TreeGrafter"/>
</dbReference>
<evidence type="ECO:0000313" key="11">
    <source>
        <dbReference type="Proteomes" id="UP000244441"/>
    </source>
</evidence>
<dbReference type="PANTHER" id="PTHR10322:SF23">
    <property type="entry name" value="DNA POLYMERASE DELTA CATALYTIC SUBUNIT"/>
    <property type="match status" value="1"/>
</dbReference>
<dbReference type="PRINTS" id="PR00106">
    <property type="entry name" value="DNAPOLB"/>
</dbReference>
<evidence type="ECO:0000256" key="2">
    <source>
        <dbReference type="ARBA" id="ARBA00022679"/>
    </source>
</evidence>
<dbReference type="Gene3D" id="3.90.1600.10">
    <property type="entry name" value="Palm domain of DNA polymerase"/>
    <property type="match status" value="2"/>
</dbReference>
<dbReference type="CDD" id="cd05537">
    <property type="entry name" value="POLBc_Pol_II"/>
    <property type="match status" value="1"/>
</dbReference>
<dbReference type="Gene3D" id="2.40.50.590">
    <property type="match status" value="1"/>
</dbReference>
<keyword evidence="4 7" id="KW-0239">DNA-directed DNA polymerase</keyword>
<dbReference type="InterPro" id="IPR006133">
    <property type="entry name" value="DNA-dir_DNA_pol_B_exonuc"/>
</dbReference>
<dbReference type="Gene3D" id="1.10.132.60">
    <property type="entry name" value="DNA polymerase family B, C-terminal domain"/>
    <property type="match status" value="1"/>
</dbReference>
<dbReference type="Pfam" id="PF21474">
    <property type="entry name" value="DNApolII_N"/>
    <property type="match status" value="1"/>
</dbReference>
<dbReference type="InterPro" id="IPR050240">
    <property type="entry name" value="DNA_pol_type-B"/>
</dbReference>
<dbReference type="GO" id="GO:0008296">
    <property type="term" value="F:3'-5'-DNA exonuclease activity"/>
    <property type="evidence" value="ECO:0007669"/>
    <property type="project" value="TreeGrafter"/>
</dbReference>
<dbReference type="InterPro" id="IPR012337">
    <property type="entry name" value="RNaseH-like_sf"/>
</dbReference>
<dbReference type="KEGG" id="cate:C2869_21260"/>
<dbReference type="EMBL" id="CP026604">
    <property type="protein sequence ID" value="AWB68770.1"/>
    <property type="molecule type" value="Genomic_DNA"/>
</dbReference>
<evidence type="ECO:0000259" key="8">
    <source>
        <dbReference type="Pfam" id="PF00136"/>
    </source>
</evidence>
<dbReference type="SUPFAM" id="SSF56672">
    <property type="entry name" value="DNA/RNA polymerases"/>
    <property type="match status" value="1"/>
</dbReference>
<dbReference type="FunFam" id="3.90.1600.10:FF:000030">
    <property type="entry name" value="DNA polymerase II"/>
    <property type="match status" value="1"/>
</dbReference>
<dbReference type="OrthoDB" id="5807460at2"/>
<protein>
    <recommendedName>
        <fullName evidence="7">DNA polymerase</fullName>
        <ecNumber evidence="7">2.7.7.7</ecNumber>
    </recommendedName>
</protein>
<evidence type="ECO:0000256" key="4">
    <source>
        <dbReference type="ARBA" id="ARBA00022932"/>
    </source>
</evidence>